<feature type="compositionally biased region" description="Polar residues" evidence="1">
    <location>
        <begin position="62"/>
        <end position="96"/>
    </location>
</feature>
<feature type="compositionally biased region" description="Low complexity" evidence="1">
    <location>
        <begin position="51"/>
        <end position="61"/>
    </location>
</feature>
<evidence type="ECO:0000313" key="3">
    <source>
        <dbReference type="Proteomes" id="UP000315295"/>
    </source>
</evidence>
<evidence type="ECO:0000313" key="2">
    <source>
        <dbReference type="EMBL" id="TQD87551.1"/>
    </source>
</evidence>
<feature type="compositionally biased region" description="Polar residues" evidence="1">
    <location>
        <begin position="23"/>
        <end position="36"/>
    </location>
</feature>
<comment type="caution">
    <text evidence="2">The sequence shown here is derived from an EMBL/GenBank/DDBJ whole genome shotgun (WGS) entry which is preliminary data.</text>
</comment>
<accession>A0A540LM51</accession>
<dbReference type="Proteomes" id="UP000315295">
    <property type="component" value="Unassembled WGS sequence"/>
</dbReference>
<dbReference type="GO" id="GO:0016592">
    <property type="term" value="C:mediator complex"/>
    <property type="evidence" value="ECO:0007669"/>
    <property type="project" value="InterPro"/>
</dbReference>
<dbReference type="PANTHER" id="PTHR35552">
    <property type="entry name" value="MEDIATOR OF RNA POLYMERASE II TRANSCRIPTION SUBUNIT 8"/>
    <property type="match status" value="1"/>
</dbReference>
<organism evidence="2 3">
    <name type="scientific">Malus baccata</name>
    <name type="common">Siberian crab apple</name>
    <name type="synonym">Pyrus baccata</name>
    <dbReference type="NCBI Taxonomy" id="106549"/>
    <lineage>
        <taxon>Eukaryota</taxon>
        <taxon>Viridiplantae</taxon>
        <taxon>Streptophyta</taxon>
        <taxon>Embryophyta</taxon>
        <taxon>Tracheophyta</taxon>
        <taxon>Spermatophyta</taxon>
        <taxon>Magnoliopsida</taxon>
        <taxon>eudicotyledons</taxon>
        <taxon>Gunneridae</taxon>
        <taxon>Pentapetalae</taxon>
        <taxon>rosids</taxon>
        <taxon>fabids</taxon>
        <taxon>Rosales</taxon>
        <taxon>Rosaceae</taxon>
        <taxon>Amygdaloideae</taxon>
        <taxon>Maleae</taxon>
        <taxon>Malus</taxon>
    </lineage>
</organism>
<dbReference type="STRING" id="106549.A0A540LM51"/>
<evidence type="ECO:0000256" key="1">
    <source>
        <dbReference type="SAM" id="MobiDB-lite"/>
    </source>
</evidence>
<sequence>MSATMSSQSLLPRMQFEMPGNIAQRSHASQISSDQMFNMGAANTGGMMPLQQQQQQQQQQQHGSQGSFGNIPPNAQNLQSNMVALQGTPQNHSNFGQQRQQNQQ</sequence>
<dbReference type="InterPro" id="IPR038795">
    <property type="entry name" value="MED8_plant"/>
</dbReference>
<dbReference type="PANTHER" id="PTHR35552:SF1">
    <property type="entry name" value="MEDIATOR OF RNA POLYMERASE II TRANSCRIPTION SUBUNIT 8"/>
    <property type="match status" value="1"/>
</dbReference>
<reference evidence="2 3" key="1">
    <citation type="journal article" date="2019" name="G3 (Bethesda)">
        <title>Sequencing of a Wild Apple (Malus baccata) Genome Unravels the Differences Between Cultivated and Wild Apple Species Regarding Disease Resistance and Cold Tolerance.</title>
        <authorList>
            <person name="Chen X."/>
        </authorList>
    </citation>
    <scope>NUCLEOTIDE SEQUENCE [LARGE SCALE GENOMIC DNA]</scope>
    <source>
        <strain evidence="3">cv. Shandingzi</strain>
        <tissue evidence="2">Leaves</tissue>
    </source>
</reference>
<dbReference type="AlphaFoldDB" id="A0A540LM51"/>
<gene>
    <name evidence="2" type="ORF">C1H46_026903</name>
</gene>
<dbReference type="EMBL" id="VIEB01000533">
    <property type="protein sequence ID" value="TQD87551.1"/>
    <property type="molecule type" value="Genomic_DNA"/>
</dbReference>
<proteinExistence type="predicted"/>
<feature type="compositionally biased region" description="Polar residues" evidence="1">
    <location>
        <begin position="1"/>
        <end position="10"/>
    </location>
</feature>
<feature type="region of interest" description="Disordered" evidence="1">
    <location>
        <begin position="1"/>
        <end position="104"/>
    </location>
</feature>
<protein>
    <submittedName>
        <fullName evidence="2">Uncharacterized protein</fullName>
    </submittedName>
</protein>
<name>A0A540LM51_MALBA</name>
<keyword evidence="3" id="KW-1185">Reference proteome</keyword>